<dbReference type="EMBL" id="JAGMUV010000045">
    <property type="protein sequence ID" value="KAH7110458.1"/>
    <property type="molecule type" value="Genomic_DNA"/>
</dbReference>
<proteinExistence type="predicted"/>
<name>A0A9P9D0H7_9HYPO</name>
<evidence type="ECO:0000313" key="3">
    <source>
        <dbReference type="EMBL" id="KAH7110458.1"/>
    </source>
</evidence>
<feature type="transmembrane region" description="Helical" evidence="1">
    <location>
        <begin position="54"/>
        <end position="78"/>
    </location>
</feature>
<dbReference type="OrthoDB" id="405906at2759"/>
<protein>
    <recommendedName>
        <fullName evidence="2">DUF7703 domain-containing protein</fullName>
    </recommendedName>
</protein>
<dbReference type="Proteomes" id="UP000738349">
    <property type="component" value="Unassembled WGS sequence"/>
</dbReference>
<feature type="transmembrane region" description="Helical" evidence="1">
    <location>
        <begin position="20"/>
        <end position="42"/>
    </location>
</feature>
<accession>A0A9P9D0H7</accession>
<comment type="caution">
    <text evidence="3">The sequence shown here is derived from an EMBL/GenBank/DDBJ whole genome shotgun (WGS) entry which is preliminary data.</text>
</comment>
<feature type="transmembrane region" description="Helical" evidence="1">
    <location>
        <begin position="84"/>
        <end position="108"/>
    </location>
</feature>
<organism evidence="3 4">
    <name type="scientific">Dactylonectria macrodidyma</name>
    <dbReference type="NCBI Taxonomy" id="307937"/>
    <lineage>
        <taxon>Eukaryota</taxon>
        <taxon>Fungi</taxon>
        <taxon>Dikarya</taxon>
        <taxon>Ascomycota</taxon>
        <taxon>Pezizomycotina</taxon>
        <taxon>Sordariomycetes</taxon>
        <taxon>Hypocreomycetidae</taxon>
        <taxon>Hypocreales</taxon>
        <taxon>Nectriaceae</taxon>
        <taxon>Dactylonectria</taxon>
    </lineage>
</organism>
<sequence length="327" mass="37104">MLELRSEPGDGYRGGIDVTIPIVMAIAGFFAISLYNVIEINVQIFLRFKKRIGLYFWSLLFASWGIALHSVGFLLQYFQLCRNAYVNIVIITLGGVPMVIGQSVVLYSRLHLVVEDKRKIRWVLVMIISSFFLFTIPPTVLNFGSNSPHPHPYLRPFQIYEKIMLFGFATQEIIISGLYVWETRKMLRIMTPDGSAAHRRVMKHLIYVNILVILMDMTIIGTELGGAHEISTTYKSAVYSIKLKLEFPILNQLRTLVKRGGRTCDCRMSETLTICNETRPSLGYEPIIRRNSSNNKVFTSTRQLSFSSGLVPVSETQHVISEGQDVG</sequence>
<feature type="transmembrane region" description="Helical" evidence="1">
    <location>
        <begin position="120"/>
        <end position="143"/>
    </location>
</feature>
<feature type="transmembrane region" description="Helical" evidence="1">
    <location>
        <begin position="163"/>
        <end position="181"/>
    </location>
</feature>
<keyword evidence="1" id="KW-0812">Transmembrane</keyword>
<dbReference type="InterPro" id="IPR056120">
    <property type="entry name" value="DUF7703"/>
</dbReference>
<keyword evidence="4" id="KW-1185">Reference proteome</keyword>
<feature type="transmembrane region" description="Helical" evidence="1">
    <location>
        <begin position="201"/>
        <end position="221"/>
    </location>
</feature>
<dbReference type="AlphaFoldDB" id="A0A9P9D0H7"/>
<evidence type="ECO:0000313" key="4">
    <source>
        <dbReference type="Proteomes" id="UP000738349"/>
    </source>
</evidence>
<evidence type="ECO:0000256" key="1">
    <source>
        <dbReference type="SAM" id="Phobius"/>
    </source>
</evidence>
<feature type="domain" description="DUF7703" evidence="2">
    <location>
        <begin position="14"/>
        <end position="268"/>
    </location>
</feature>
<evidence type="ECO:0000259" key="2">
    <source>
        <dbReference type="Pfam" id="PF24802"/>
    </source>
</evidence>
<dbReference type="Pfam" id="PF24802">
    <property type="entry name" value="DUF7703"/>
    <property type="match status" value="1"/>
</dbReference>
<keyword evidence="1" id="KW-1133">Transmembrane helix</keyword>
<reference evidence="3" key="1">
    <citation type="journal article" date="2021" name="Nat. Commun.">
        <title>Genetic determinants of endophytism in the Arabidopsis root mycobiome.</title>
        <authorList>
            <person name="Mesny F."/>
            <person name="Miyauchi S."/>
            <person name="Thiergart T."/>
            <person name="Pickel B."/>
            <person name="Atanasova L."/>
            <person name="Karlsson M."/>
            <person name="Huettel B."/>
            <person name="Barry K.W."/>
            <person name="Haridas S."/>
            <person name="Chen C."/>
            <person name="Bauer D."/>
            <person name="Andreopoulos W."/>
            <person name="Pangilinan J."/>
            <person name="LaButti K."/>
            <person name="Riley R."/>
            <person name="Lipzen A."/>
            <person name="Clum A."/>
            <person name="Drula E."/>
            <person name="Henrissat B."/>
            <person name="Kohler A."/>
            <person name="Grigoriev I.V."/>
            <person name="Martin F.M."/>
            <person name="Hacquard S."/>
        </authorList>
    </citation>
    <scope>NUCLEOTIDE SEQUENCE</scope>
    <source>
        <strain evidence="3">MPI-CAGE-AT-0147</strain>
    </source>
</reference>
<dbReference type="PANTHER" id="PTHR37013:SF3">
    <property type="entry name" value="INTEGRAL MEMBRANE PROTEIN (AFU_ORTHOLOGUE AFUA_1G05950)"/>
    <property type="match status" value="1"/>
</dbReference>
<keyword evidence="1" id="KW-0472">Membrane</keyword>
<dbReference type="PANTHER" id="PTHR37013">
    <property type="entry name" value="INTEGRAL MEMBRANE PROTEIN (AFU_ORTHOLOGUE AFUA_1G05950)-RELATED"/>
    <property type="match status" value="1"/>
</dbReference>
<gene>
    <name evidence="3" type="ORF">EDB81DRAFT_863088</name>
</gene>